<gene>
    <name evidence="18" type="ORF">DPM12_00850</name>
</gene>
<dbReference type="GO" id="GO:0046872">
    <property type="term" value="F:metal ion binding"/>
    <property type="evidence" value="ECO:0007669"/>
    <property type="project" value="UniProtKB-KW"/>
</dbReference>
<keyword evidence="13" id="KW-0238">DNA-binding</keyword>
<dbReference type="InterPro" id="IPR008332">
    <property type="entry name" value="MethylG_MeTrfase_N"/>
</dbReference>
<feature type="domain" description="Methylguanine DNA methyltransferase ribonuclease-like" evidence="17">
    <location>
        <begin position="20"/>
        <end position="87"/>
    </location>
</feature>
<evidence type="ECO:0000256" key="3">
    <source>
        <dbReference type="ARBA" id="ARBA00003317"/>
    </source>
</evidence>
<dbReference type="EMBL" id="QMIG01000001">
    <property type="protein sequence ID" value="RAW18660.1"/>
    <property type="molecule type" value="Genomic_DNA"/>
</dbReference>
<dbReference type="SUPFAM" id="SSF53155">
    <property type="entry name" value="Methylated DNA-protein cysteine methyltransferase domain"/>
    <property type="match status" value="1"/>
</dbReference>
<evidence type="ECO:0000313" key="19">
    <source>
        <dbReference type="Proteomes" id="UP000250462"/>
    </source>
</evidence>
<dbReference type="Gene3D" id="3.30.160.70">
    <property type="entry name" value="Methylated DNA-protein cysteine methyltransferase domain"/>
    <property type="match status" value="1"/>
</dbReference>
<keyword evidence="14" id="KW-0234">DNA repair</keyword>
<dbReference type="GO" id="GO:0003677">
    <property type="term" value="F:DNA binding"/>
    <property type="evidence" value="ECO:0007669"/>
    <property type="project" value="UniProtKB-KW"/>
</dbReference>
<evidence type="ECO:0000256" key="14">
    <source>
        <dbReference type="ARBA" id="ARBA00023204"/>
    </source>
</evidence>
<keyword evidence="12" id="KW-0862">Zinc</keyword>
<evidence type="ECO:0000256" key="8">
    <source>
        <dbReference type="ARBA" id="ARBA00022603"/>
    </source>
</evidence>
<evidence type="ECO:0000256" key="4">
    <source>
        <dbReference type="ARBA" id="ARBA00008711"/>
    </source>
</evidence>
<dbReference type="PANTHER" id="PTHR46460">
    <property type="entry name" value="METHYLATED-DNA--PROTEIN-CYSTEINE METHYLTRANSFERASE"/>
    <property type="match status" value="1"/>
</dbReference>
<evidence type="ECO:0000256" key="7">
    <source>
        <dbReference type="ARBA" id="ARBA00022553"/>
    </source>
</evidence>
<dbReference type="NCBIfam" id="TIGR00589">
    <property type="entry name" value="ogt"/>
    <property type="match status" value="1"/>
</dbReference>
<keyword evidence="11" id="KW-0227">DNA damage</keyword>
<dbReference type="InterPro" id="IPR014048">
    <property type="entry name" value="MethylDNA_cys_MeTrfase_DNA-bd"/>
</dbReference>
<dbReference type="RefSeq" id="WP_112256293.1">
    <property type="nucleotide sequence ID" value="NZ_QMIG01000001.1"/>
</dbReference>
<dbReference type="EC" id="2.1.1.63" evidence="5"/>
<dbReference type="Gene3D" id="1.10.10.10">
    <property type="entry name" value="Winged helix-like DNA-binding domain superfamily/Winged helix DNA-binding domain"/>
    <property type="match status" value="1"/>
</dbReference>
<name>A0A329R262_9ACTN</name>
<dbReference type="Pfam" id="PF01035">
    <property type="entry name" value="DNA_binding_1"/>
    <property type="match status" value="1"/>
</dbReference>
<dbReference type="PANTHER" id="PTHR46460:SF1">
    <property type="entry name" value="METHYLATED-DNA--PROTEIN-CYSTEINE METHYLTRANSFERASE"/>
    <property type="match status" value="1"/>
</dbReference>
<comment type="catalytic activity">
    <reaction evidence="15">
        <text>a 6-O-methyl-2'-deoxyguanosine in DNA + L-cysteinyl-[protein] = S-methyl-L-cysteinyl-[protein] + a 2'-deoxyguanosine in DNA</text>
        <dbReference type="Rhea" id="RHEA:24000"/>
        <dbReference type="Rhea" id="RHEA-COMP:10131"/>
        <dbReference type="Rhea" id="RHEA-COMP:10132"/>
        <dbReference type="Rhea" id="RHEA-COMP:11367"/>
        <dbReference type="Rhea" id="RHEA-COMP:11368"/>
        <dbReference type="ChEBI" id="CHEBI:29950"/>
        <dbReference type="ChEBI" id="CHEBI:82612"/>
        <dbReference type="ChEBI" id="CHEBI:85445"/>
        <dbReference type="ChEBI" id="CHEBI:85448"/>
        <dbReference type="EC" id="2.1.1.63"/>
    </reaction>
</comment>
<dbReference type="OrthoDB" id="9802228at2"/>
<evidence type="ECO:0000256" key="6">
    <source>
        <dbReference type="ARBA" id="ARBA00015377"/>
    </source>
</evidence>
<evidence type="ECO:0000256" key="12">
    <source>
        <dbReference type="ARBA" id="ARBA00022833"/>
    </source>
</evidence>
<evidence type="ECO:0000256" key="1">
    <source>
        <dbReference type="ARBA" id="ARBA00001286"/>
    </source>
</evidence>
<keyword evidence="9 18" id="KW-0808">Transferase</keyword>
<comment type="function">
    <text evidence="3">Involved in the cellular defense against the biological effects of O6-methylguanine (O6-MeG) and O4-methylthymine (O4-MeT) in DNA. Repairs the methylated nucleobase in DNA by stoichiometrically transferring the methyl group to a cysteine residue in the enzyme. This is a suicide reaction: the enzyme is irreversibly inactivated.</text>
</comment>
<dbReference type="InterPro" id="IPR036631">
    <property type="entry name" value="MGMT_N_sf"/>
</dbReference>
<evidence type="ECO:0000256" key="2">
    <source>
        <dbReference type="ARBA" id="ARBA00001947"/>
    </source>
</evidence>
<dbReference type="InterPro" id="IPR001497">
    <property type="entry name" value="MethylDNA_cys_MeTrfase_AS"/>
</dbReference>
<evidence type="ECO:0000256" key="10">
    <source>
        <dbReference type="ARBA" id="ARBA00022723"/>
    </source>
</evidence>
<dbReference type="GO" id="GO:0003908">
    <property type="term" value="F:methylated-DNA-[protein]-cysteine S-methyltransferase activity"/>
    <property type="evidence" value="ECO:0007669"/>
    <property type="project" value="UniProtKB-EC"/>
</dbReference>
<evidence type="ECO:0000256" key="11">
    <source>
        <dbReference type="ARBA" id="ARBA00022763"/>
    </source>
</evidence>
<reference evidence="18 19" key="1">
    <citation type="submission" date="2018-06" db="EMBL/GenBank/DDBJ databases">
        <title>Phytoactinopolyspora halophila sp. nov., a novel halophilic actinomycete isolated from a saline soil in China.</title>
        <authorList>
            <person name="Tang S.-K."/>
        </authorList>
    </citation>
    <scope>NUCLEOTIDE SEQUENCE [LARGE SCALE GENOMIC DNA]</scope>
    <source>
        <strain evidence="18 19">YIM 96934</strain>
    </source>
</reference>
<dbReference type="Proteomes" id="UP000250462">
    <property type="component" value="Unassembled WGS sequence"/>
</dbReference>
<sequence>MATHDSDDTQAVHDADVAVTCLDTPVGQLSIAVTGTGVASVSWGSPDAPGAHDEPTVAAHDSELAHVITQFTEYLHGSRRHFDLAVDWRYTSGIQHAVLTTLYETVPYGTSVTYGELAARSGHVVPARGVGAVMGSNPLPILVPCHRVVAHDGLGGYSGGTGRNGLEIKRWLLALEGVLPPTLV</sequence>
<comment type="cofactor">
    <cofactor evidence="2">
        <name>Zn(2+)</name>
        <dbReference type="ChEBI" id="CHEBI:29105"/>
    </cofactor>
</comment>
<evidence type="ECO:0000256" key="5">
    <source>
        <dbReference type="ARBA" id="ARBA00011918"/>
    </source>
</evidence>
<protein>
    <recommendedName>
        <fullName evidence="6">Methylated-DNA--protein-cysteine methyltransferase</fullName>
        <ecNumber evidence="5">2.1.1.63</ecNumber>
    </recommendedName>
</protein>
<dbReference type="FunFam" id="1.10.10.10:FF:000214">
    <property type="entry name" value="Methylated-DNA--protein-cysteine methyltransferase"/>
    <property type="match status" value="1"/>
</dbReference>
<dbReference type="CDD" id="cd06445">
    <property type="entry name" value="ATase"/>
    <property type="match status" value="1"/>
</dbReference>
<dbReference type="PROSITE" id="PS00374">
    <property type="entry name" value="MGMT"/>
    <property type="match status" value="1"/>
</dbReference>
<evidence type="ECO:0000259" key="16">
    <source>
        <dbReference type="Pfam" id="PF01035"/>
    </source>
</evidence>
<keyword evidence="7" id="KW-0597">Phosphoprotein</keyword>
<evidence type="ECO:0000256" key="15">
    <source>
        <dbReference type="ARBA" id="ARBA00049348"/>
    </source>
</evidence>
<dbReference type="AlphaFoldDB" id="A0A329R262"/>
<evidence type="ECO:0000259" key="17">
    <source>
        <dbReference type="Pfam" id="PF02870"/>
    </source>
</evidence>
<dbReference type="GO" id="GO:0032259">
    <property type="term" value="P:methylation"/>
    <property type="evidence" value="ECO:0007669"/>
    <property type="project" value="UniProtKB-KW"/>
</dbReference>
<evidence type="ECO:0000256" key="13">
    <source>
        <dbReference type="ARBA" id="ARBA00023125"/>
    </source>
</evidence>
<comment type="caution">
    <text evidence="18">The sequence shown here is derived from an EMBL/GenBank/DDBJ whole genome shotgun (WGS) entry which is preliminary data.</text>
</comment>
<comment type="similarity">
    <text evidence="4">Belongs to the MGMT family.</text>
</comment>
<dbReference type="SUPFAM" id="SSF46767">
    <property type="entry name" value="Methylated DNA-protein cysteine methyltransferase, C-terminal domain"/>
    <property type="match status" value="1"/>
</dbReference>
<dbReference type="InterPro" id="IPR036217">
    <property type="entry name" value="MethylDNA_cys_MeTrfase_DNAb"/>
</dbReference>
<keyword evidence="10" id="KW-0479">Metal-binding</keyword>
<dbReference type="GO" id="GO:0006281">
    <property type="term" value="P:DNA repair"/>
    <property type="evidence" value="ECO:0007669"/>
    <property type="project" value="UniProtKB-KW"/>
</dbReference>
<evidence type="ECO:0000256" key="9">
    <source>
        <dbReference type="ARBA" id="ARBA00022679"/>
    </source>
</evidence>
<proteinExistence type="inferred from homology"/>
<dbReference type="Pfam" id="PF02870">
    <property type="entry name" value="Methyltransf_1N"/>
    <property type="match status" value="1"/>
</dbReference>
<keyword evidence="19" id="KW-1185">Reference proteome</keyword>
<accession>A0A329R262</accession>
<keyword evidence="8 18" id="KW-0489">Methyltransferase</keyword>
<organism evidence="18 19">
    <name type="scientific">Phytoactinopolyspora halophila</name>
    <dbReference type="NCBI Taxonomy" id="1981511"/>
    <lineage>
        <taxon>Bacteria</taxon>
        <taxon>Bacillati</taxon>
        <taxon>Actinomycetota</taxon>
        <taxon>Actinomycetes</taxon>
        <taxon>Jiangellales</taxon>
        <taxon>Jiangellaceae</taxon>
        <taxon>Phytoactinopolyspora</taxon>
    </lineage>
</organism>
<dbReference type="InterPro" id="IPR036388">
    <property type="entry name" value="WH-like_DNA-bd_sf"/>
</dbReference>
<feature type="domain" description="Methylated-DNA-[protein]-cysteine S-methyltransferase DNA binding" evidence="16">
    <location>
        <begin position="95"/>
        <end position="178"/>
    </location>
</feature>
<comment type="catalytic activity">
    <reaction evidence="1">
        <text>a 4-O-methyl-thymidine in DNA + L-cysteinyl-[protein] = a thymidine in DNA + S-methyl-L-cysteinyl-[protein]</text>
        <dbReference type="Rhea" id="RHEA:53428"/>
        <dbReference type="Rhea" id="RHEA-COMP:10131"/>
        <dbReference type="Rhea" id="RHEA-COMP:10132"/>
        <dbReference type="Rhea" id="RHEA-COMP:13555"/>
        <dbReference type="Rhea" id="RHEA-COMP:13556"/>
        <dbReference type="ChEBI" id="CHEBI:29950"/>
        <dbReference type="ChEBI" id="CHEBI:82612"/>
        <dbReference type="ChEBI" id="CHEBI:137386"/>
        <dbReference type="ChEBI" id="CHEBI:137387"/>
        <dbReference type="EC" id="2.1.1.63"/>
    </reaction>
</comment>
<evidence type="ECO:0000313" key="18">
    <source>
        <dbReference type="EMBL" id="RAW18660.1"/>
    </source>
</evidence>